<evidence type="ECO:0000313" key="2">
    <source>
        <dbReference type="EMBL" id="RSY82554.1"/>
    </source>
</evidence>
<reference evidence="2 3" key="1">
    <citation type="submission" date="2018-07" db="EMBL/GenBank/DDBJ databases">
        <title>Genomic and Epidemiologic Investigation of an Indolent Hospital Outbreak.</title>
        <authorList>
            <person name="Johnson R.C."/>
            <person name="Deming C."/>
            <person name="Conlan S."/>
            <person name="Zellmer C.J."/>
            <person name="Michelin A.V."/>
            <person name="Lee-Lin S."/>
            <person name="Thomas P.J."/>
            <person name="Park M."/>
            <person name="Weingarten R.A."/>
            <person name="Less J."/>
            <person name="Dekker J.P."/>
            <person name="Frank K.M."/>
            <person name="Musser K.A."/>
            <person name="Mcquiston J.R."/>
            <person name="Henderson D.K."/>
            <person name="Lau A.F."/>
            <person name="Palmore T.N."/>
            <person name="Segre J.A."/>
        </authorList>
    </citation>
    <scope>NUCLEOTIDE SEQUENCE [LARGE SCALE GENOMIC DNA]</scope>
    <source>
        <strain evidence="2 3">SK-CDC1_0717</strain>
    </source>
</reference>
<dbReference type="EMBL" id="QQYZ01000012">
    <property type="protein sequence ID" value="RSY82554.1"/>
    <property type="molecule type" value="Genomic_DNA"/>
</dbReference>
<dbReference type="InterPro" id="IPR006311">
    <property type="entry name" value="TAT_signal"/>
</dbReference>
<protein>
    <recommendedName>
        <fullName evidence="1">DUF6916 domain-containing protein</fullName>
    </recommendedName>
</protein>
<dbReference type="Proteomes" id="UP000287746">
    <property type="component" value="Unassembled WGS sequence"/>
</dbReference>
<organism evidence="2 3">
    <name type="scientific">Sphingomonas koreensis</name>
    <dbReference type="NCBI Taxonomy" id="93064"/>
    <lineage>
        <taxon>Bacteria</taxon>
        <taxon>Pseudomonadati</taxon>
        <taxon>Pseudomonadota</taxon>
        <taxon>Alphaproteobacteria</taxon>
        <taxon>Sphingomonadales</taxon>
        <taxon>Sphingomonadaceae</taxon>
        <taxon>Sphingomonas</taxon>
    </lineage>
</organism>
<gene>
    <name evidence="2" type="ORF">DAH66_13595</name>
</gene>
<name>A0A430C0V2_9SPHN</name>
<proteinExistence type="predicted"/>
<evidence type="ECO:0000259" key="1">
    <source>
        <dbReference type="Pfam" id="PF21880"/>
    </source>
</evidence>
<dbReference type="PROSITE" id="PS51257">
    <property type="entry name" value="PROKAR_LIPOPROTEIN"/>
    <property type="match status" value="1"/>
</dbReference>
<dbReference type="Pfam" id="PF21880">
    <property type="entry name" value="DUF6916"/>
    <property type="match status" value="1"/>
</dbReference>
<comment type="caution">
    <text evidence="2">The sequence shown here is derived from an EMBL/GenBank/DDBJ whole genome shotgun (WGS) entry which is preliminary data.</text>
</comment>
<dbReference type="AlphaFoldDB" id="A0A430C0V2"/>
<feature type="domain" description="DUF6916" evidence="1">
    <location>
        <begin position="54"/>
        <end position="130"/>
    </location>
</feature>
<evidence type="ECO:0000313" key="3">
    <source>
        <dbReference type="Proteomes" id="UP000287746"/>
    </source>
</evidence>
<accession>A0A430C0V2</accession>
<dbReference type="InterPro" id="IPR054209">
    <property type="entry name" value="DUF6916"/>
</dbReference>
<sequence>MTDSARRRFMVGGLVVMAGAGVAGCGGGGSGSVVAPTTGATPAGPPLTASEAGEWDKLVGSSFLIATPTGKVSAVLASLERIADTSRPTSLGRQQPFYAVFQMEARLAPEGGATYQLSHATKGNFDLFLGMSSEVQGKGVLTALLN</sequence>
<dbReference type="PROSITE" id="PS51318">
    <property type="entry name" value="TAT"/>
    <property type="match status" value="1"/>
</dbReference>
<dbReference type="RefSeq" id="WP_100362816.1">
    <property type="nucleotide sequence ID" value="NZ_PGEN01000001.1"/>
</dbReference>